<sequence>MYRTSIPLLSPHPHEVDRNVLEEHPLMGQHDDEPKDDAPQPPPLPKHYTRVKKRKIVDGKIKAWLYDMLGSRVDYDAHGRSCTTMAYSADGRRLFSCGTSLDGESHIVEWNENEGHVKRTYQGLNKRSLGIVQFDSTKNRFLAVGDEYTIKV</sequence>
<dbReference type="SUPFAM" id="SSF50960">
    <property type="entry name" value="TolB, C-terminal domain"/>
    <property type="match status" value="1"/>
</dbReference>
<proteinExistence type="predicted"/>
<dbReference type="Gene3D" id="2.130.10.10">
    <property type="entry name" value="YVTN repeat-like/Quinoprotein amine dehydrogenase"/>
    <property type="match status" value="1"/>
</dbReference>
<comment type="caution">
    <text evidence="2">The sequence shown here is derived from an EMBL/GenBank/DDBJ whole genome shotgun (WGS) entry which is preliminary data.</text>
</comment>
<dbReference type="PANTHER" id="PTHR44083:SF46">
    <property type="entry name" value="CTLH DOMAIN-CONTAINING PROTEIN"/>
    <property type="match status" value="1"/>
</dbReference>
<organism evidence="2 3">
    <name type="scientific">Lithocarpus litseifolius</name>
    <dbReference type="NCBI Taxonomy" id="425828"/>
    <lineage>
        <taxon>Eukaryota</taxon>
        <taxon>Viridiplantae</taxon>
        <taxon>Streptophyta</taxon>
        <taxon>Embryophyta</taxon>
        <taxon>Tracheophyta</taxon>
        <taxon>Spermatophyta</taxon>
        <taxon>Magnoliopsida</taxon>
        <taxon>eudicotyledons</taxon>
        <taxon>Gunneridae</taxon>
        <taxon>Pentapetalae</taxon>
        <taxon>rosids</taxon>
        <taxon>fabids</taxon>
        <taxon>Fagales</taxon>
        <taxon>Fagaceae</taxon>
        <taxon>Lithocarpus</taxon>
    </lineage>
</organism>
<dbReference type="InterPro" id="IPR015943">
    <property type="entry name" value="WD40/YVTN_repeat-like_dom_sf"/>
</dbReference>
<dbReference type="Proteomes" id="UP001459277">
    <property type="component" value="Unassembled WGS sequence"/>
</dbReference>
<feature type="region of interest" description="Disordered" evidence="1">
    <location>
        <begin position="27"/>
        <end position="51"/>
    </location>
</feature>
<dbReference type="InterPro" id="IPR027728">
    <property type="entry name" value="Topless_fam"/>
</dbReference>
<keyword evidence="3" id="KW-1185">Reference proteome</keyword>
<evidence type="ECO:0000256" key="1">
    <source>
        <dbReference type="SAM" id="MobiDB-lite"/>
    </source>
</evidence>
<dbReference type="GO" id="GO:0006355">
    <property type="term" value="P:regulation of DNA-templated transcription"/>
    <property type="evidence" value="ECO:0007669"/>
    <property type="project" value="InterPro"/>
</dbReference>
<protein>
    <submittedName>
        <fullName evidence="2">Uncharacterized protein</fullName>
    </submittedName>
</protein>
<gene>
    <name evidence="2" type="ORF">SO802_029309</name>
</gene>
<dbReference type="EMBL" id="JAZDWU010000010">
    <property type="protein sequence ID" value="KAK9989070.1"/>
    <property type="molecule type" value="Genomic_DNA"/>
</dbReference>
<name>A0AAW2BYH3_9ROSI</name>
<accession>A0AAW2BYH3</accession>
<dbReference type="PANTHER" id="PTHR44083">
    <property type="entry name" value="TOPLESS-RELATED PROTEIN 1-RELATED"/>
    <property type="match status" value="1"/>
</dbReference>
<evidence type="ECO:0000313" key="2">
    <source>
        <dbReference type="EMBL" id="KAK9989070.1"/>
    </source>
</evidence>
<feature type="compositionally biased region" description="Basic and acidic residues" evidence="1">
    <location>
        <begin position="27"/>
        <end position="38"/>
    </location>
</feature>
<dbReference type="AlphaFoldDB" id="A0AAW2BYH3"/>
<reference evidence="2 3" key="1">
    <citation type="submission" date="2024-01" db="EMBL/GenBank/DDBJ databases">
        <title>A telomere-to-telomere, gap-free genome of sweet tea (Lithocarpus litseifolius).</title>
        <authorList>
            <person name="Zhou J."/>
        </authorList>
    </citation>
    <scope>NUCLEOTIDE SEQUENCE [LARGE SCALE GENOMIC DNA]</scope>
    <source>
        <strain evidence="2">Zhou-2022a</strain>
        <tissue evidence="2">Leaf</tissue>
    </source>
</reference>
<evidence type="ECO:0000313" key="3">
    <source>
        <dbReference type="Proteomes" id="UP001459277"/>
    </source>
</evidence>